<accession>G0ECQ3</accession>
<dbReference type="AlphaFoldDB" id="G0ECQ3"/>
<gene>
    <name evidence="1" type="ordered locus">Pyrfu_1769</name>
</gene>
<dbReference type="STRING" id="694429.Pyrfu_1769"/>
<dbReference type="HOGENOM" id="CLU_1631714_0_0_2"/>
<dbReference type="Proteomes" id="UP000001037">
    <property type="component" value="Chromosome"/>
</dbReference>
<name>G0ECQ3_PYRF1</name>
<dbReference type="GeneID" id="11138958"/>
<organism evidence="1 2">
    <name type="scientific">Pyrolobus fumarii (strain DSM 11204 / 1A)</name>
    <dbReference type="NCBI Taxonomy" id="694429"/>
    <lineage>
        <taxon>Archaea</taxon>
        <taxon>Thermoproteota</taxon>
        <taxon>Thermoprotei</taxon>
        <taxon>Desulfurococcales</taxon>
        <taxon>Pyrodictiaceae</taxon>
        <taxon>Pyrolobus</taxon>
    </lineage>
</organism>
<dbReference type="RefSeq" id="WP_014027300.1">
    <property type="nucleotide sequence ID" value="NC_015931.1"/>
</dbReference>
<keyword evidence="2" id="KW-1185">Reference proteome</keyword>
<reference evidence="1 2" key="1">
    <citation type="journal article" date="2011" name="Stand. Genomic Sci.">
        <title>Complete genome sequence of the hyperthermophilic chemolithoautotroph Pyrolobus fumarii type strain (1A).</title>
        <authorList>
            <person name="Anderson I."/>
            <person name="Goker M."/>
            <person name="Nolan M."/>
            <person name="Lucas S."/>
            <person name="Hammon N."/>
            <person name="Deshpande S."/>
            <person name="Cheng J.F."/>
            <person name="Tapia R."/>
            <person name="Han C."/>
            <person name="Goodwin L."/>
            <person name="Pitluck S."/>
            <person name="Huntemann M."/>
            <person name="Liolios K."/>
            <person name="Ivanova N."/>
            <person name="Pagani I."/>
            <person name="Mavromatis K."/>
            <person name="Ovchinikova G."/>
            <person name="Pati A."/>
            <person name="Chen A."/>
            <person name="Palaniappan K."/>
            <person name="Land M."/>
            <person name="Hauser L."/>
            <person name="Brambilla E.M."/>
            <person name="Huber H."/>
            <person name="Yasawong M."/>
            <person name="Rohde M."/>
            <person name="Spring S."/>
            <person name="Abt B."/>
            <person name="Sikorski J."/>
            <person name="Wirth R."/>
            <person name="Detter J.C."/>
            <person name="Woyke T."/>
            <person name="Bristow J."/>
            <person name="Eisen J.A."/>
            <person name="Markowitz V."/>
            <person name="Hugenholtz P."/>
            <person name="Kyrpides N.C."/>
            <person name="Klenk H.P."/>
            <person name="Lapidus A."/>
        </authorList>
    </citation>
    <scope>NUCLEOTIDE SEQUENCE [LARGE SCALE GENOMIC DNA]</scope>
    <source>
        <strain evidence="2">DSM 11204 / 1A</strain>
    </source>
</reference>
<evidence type="ECO:0000313" key="1">
    <source>
        <dbReference type="EMBL" id="AEM39623.1"/>
    </source>
</evidence>
<proteinExistence type="predicted"/>
<evidence type="ECO:0000313" key="2">
    <source>
        <dbReference type="Proteomes" id="UP000001037"/>
    </source>
</evidence>
<protein>
    <submittedName>
        <fullName evidence="1">Amino acid adenylation</fullName>
    </submittedName>
</protein>
<sequence>MPASQTASNAVSFAHPGPQPVQPELLDLLVELAATSTGVIRESIEAILDDYIVDWLEELRPLPYIPNLVVEVAARKNWVPELVEKLGATTIVEAMSLALQAARSEPGVCQTLIPQLVQTEELLLEASGVEPGEAIRSVMESNDCKAHAALLAALIAVKPMKG</sequence>
<dbReference type="KEGG" id="pfm:Pyrfu_1769"/>
<dbReference type="InParanoid" id="G0ECQ3"/>
<dbReference type="EMBL" id="CP002838">
    <property type="protein sequence ID" value="AEM39623.1"/>
    <property type="molecule type" value="Genomic_DNA"/>
</dbReference>